<keyword evidence="3" id="KW-1185">Reference proteome</keyword>
<feature type="domain" description="DUF6298" evidence="1">
    <location>
        <begin position="470"/>
        <end position="955"/>
    </location>
</feature>
<reference evidence="2 3" key="1">
    <citation type="submission" date="2018-06" db="EMBL/GenBank/DDBJ databases">
        <title>Echinicola strongylocentroti sp. nov., isolated from a sea urchin Strongylocentrotus intermedius.</title>
        <authorList>
            <person name="Bae S.S."/>
        </authorList>
    </citation>
    <scope>NUCLEOTIDE SEQUENCE [LARGE SCALE GENOMIC DNA]</scope>
    <source>
        <strain evidence="2 3">MEBiC08714</strain>
    </source>
</reference>
<dbReference type="InterPro" id="IPR012334">
    <property type="entry name" value="Pectin_lyas_fold"/>
</dbReference>
<dbReference type="SUPFAM" id="SSF51126">
    <property type="entry name" value="Pectin lyase-like"/>
    <property type="match status" value="1"/>
</dbReference>
<dbReference type="Proteomes" id="UP000248688">
    <property type="component" value="Chromosome"/>
</dbReference>
<dbReference type="GO" id="GO:0016829">
    <property type="term" value="F:lyase activity"/>
    <property type="evidence" value="ECO:0007669"/>
    <property type="project" value="UniProtKB-KW"/>
</dbReference>
<organism evidence="2 3">
    <name type="scientific">Echinicola strongylocentroti</name>
    <dbReference type="NCBI Taxonomy" id="1795355"/>
    <lineage>
        <taxon>Bacteria</taxon>
        <taxon>Pseudomonadati</taxon>
        <taxon>Bacteroidota</taxon>
        <taxon>Cytophagia</taxon>
        <taxon>Cytophagales</taxon>
        <taxon>Cyclobacteriaceae</taxon>
        <taxon>Echinicola</taxon>
    </lineage>
</organism>
<evidence type="ECO:0000259" key="1">
    <source>
        <dbReference type="Pfam" id="PF19815"/>
    </source>
</evidence>
<dbReference type="InterPro" id="IPR011050">
    <property type="entry name" value="Pectin_lyase_fold/virulence"/>
</dbReference>
<dbReference type="Gene3D" id="2.160.20.10">
    <property type="entry name" value="Single-stranded right-handed beta-helix, Pectin lyase-like"/>
    <property type="match status" value="2"/>
</dbReference>
<accession>A0A2Z4IQK1</accession>
<gene>
    <name evidence="2" type="ORF">DN752_10815</name>
</gene>
<dbReference type="AlphaFoldDB" id="A0A2Z4IQK1"/>
<keyword evidence="2" id="KW-0456">Lyase</keyword>
<dbReference type="KEGG" id="est:DN752_10815"/>
<evidence type="ECO:0000313" key="3">
    <source>
        <dbReference type="Proteomes" id="UP000248688"/>
    </source>
</evidence>
<dbReference type="InterPro" id="IPR046265">
    <property type="entry name" value="DUF6298"/>
</dbReference>
<name>A0A2Z4IQK1_9BACT</name>
<dbReference type="Pfam" id="PF19815">
    <property type="entry name" value="DUF6298"/>
    <property type="match status" value="1"/>
</dbReference>
<protein>
    <submittedName>
        <fullName evidence="2">Pectate lyase</fullName>
    </submittedName>
</protein>
<evidence type="ECO:0000313" key="2">
    <source>
        <dbReference type="EMBL" id="AWW33137.1"/>
    </source>
</evidence>
<sequence>MQNSGRRFFQNFVVLGLLVCWSLPLMARQDENPISREEGKLHYQQYDRGNTVPDFSYCGYMASEKAIPTVPVKVVLPPVEGDATAHIQAALEYVGSLKADENGFRGAVLLQSGTYEVAGQLQFAQSGVVLRGSGQGETTLLGSGKTRETLVRVLGRDNRAFGDTLHITDDYVPVNAQEVTVNGGISAGTKVMVVRPSTQAWIDALGMKDFGGETGWIGWKPGGHNQYWDREVANAAEGKVTFDVPLTNSLDQEYGGGYLVAYHWPGRIKNVAIENLTMQSTYDQANPKDEDHRWSAISMENVQDAWVRQVEFKHFAGSAVAVYKTGRRITVEDCRSLAPVSEVAGERRNTFFTEGQQTLFQRCYSEFGYHDFSTGLATAGPNAFVQCKAYLPHSFSGAQQGWASGVLFDIVRIDGHALVFANRMQEGRGAGWTAANSVFWQCDAAEIRNYSPPTAQNWAFGAWAQFEGNGHWIETNNHVNPRSLYYAQLEDRLGSLPLDPFLMSVGSEPTSSPSVEQAAEMTMLAREPLLTMEEWIRQAAERNPIDTKASQAKAFSDLKIDIEKADKTTAPRVVIEDGRLTWNGQLLTGQTQSVQWWRGSLRPRDVERARPHVTRFVPGRYGEGYTDLIPEVVSTMKAEGSVALDHNYGLWYERRRDDHERVRRLDPDVWPPFYEQPFARSGQGEAWDRLSKYDLTKYSYFYWSRLDQFADLAEREGILLMHQNYFQHNILEAGAHWADSPWRTANNINDTGFPEPPPYAGDKRIFMDEYFYDVDHPQRRELHRKFIRQCLGNFADNSNVLQFTSAEYTGPLHFTQFWFDVIGEWEAETANDALIALSATKDVQDSILADPVRSKLVDVIDIRYWHPSEGEDYTPLGGMHMAPRQHARKMKQGKETPGAIYEGIRKYRDQFPEKAVIYSTPAGSRMGWAVLFAGGSLPNLPVVADPYWKESLAMMKPVEDGSGDWLMKNEKGDVLIYLSTLDTAGNTGFSGQIPEDGELLVIHSGSGEIIKRGVSPKEMNAGLSLEAEGPVVLWIKGK</sequence>
<dbReference type="OrthoDB" id="5488826at2"/>
<proteinExistence type="predicted"/>
<dbReference type="EMBL" id="CP030041">
    <property type="protein sequence ID" value="AWW33137.1"/>
    <property type="molecule type" value="Genomic_DNA"/>
</dbReference>